<evidence type="ECO:0000313" key="2">
    <source>
        <dbReference type="EMBL" id="MEQ7846199.1"/>
    </source>
</evidence>
<evidence type="ECO:0000313" key="3">
    <source>
        <dbReference type="Proteomes" id="UP001482520"/>
    </source>
</evidence>
<dbReference type="EMBL" id="JBEGDP010000002">
    <property type="protein sequence ID" value="MEQ7846199.1"/>
    <property type="molecule type" value="Genomic_DNA"/>
</dbReference>
<keyword evidence="3" id="KW-1185">Reference proteome</keyword>
<protein>
    <submittedName>
        <fullName evidence="2">DUF6314 family protein</fullName>
    </submittedName>
</protein>
<dbReference type="Proteomes" id="UP001482520">
    <property type="component" value="Unassembled WGS sequence"/>
</dbReference>
<organism evidence="2 3">
    <name type="scientific">Nocardioides kribbensis</name>
    <dbReference type="NCBI Taxonomy" id="305517"/>
    <lineage>
        <taxon>Bacteria</taxon>
        <taxon>Bacillati</taxon>
        <taxon>Actinomycetota</taxon>
        <taxon>Actinomycetes</taxon>
        <taxon>Propionibacteriales</taxon>
        <taxon>Nocardioidaceae</taxon>
        <taxon>Nocardioides</taxon>
    </lineage>
</organism>
<accession>A0ABV1NUM1</accession>
<proteinExistence type="predicted"/>
<dbReference type="Pfam" id="PF19834">
    <property type="entry name" value="DUF6314"/>
    <property type="match status" value="1"/>
</dbReference>
<reference evidence="2 3" key="1">
    <citation type="submission" date="2024-02" db="EMBL/GenBank/DDBJ databases">
        <title>Full genome sequence of Nocardioides kribbensis.</title>
        <authorList>
            <person name="Poletto B.L."/>
            <person name="Silva G."/>
            <person name="Galante D."/>
            <person name="Campos K.R."/>
            <person name="Santos M.B.N."/>
            <person name="Sacchi C.T."/>
        </authorList>
    </citation>
    <scope>NUCLEOTIDE SEQUENCE [LARGE SCALE GENOMIC DNA]</scope>
    <source>
        <strain evidence="2 3">O4R</strain>
    </source>
</reference>
<evidence type="ECO:0000259" key="1">
    <source>
        <dbReference type="Pfam" id="PF19834"/>
    </source>
</evidence>
<comment type="caution">
    <text evidence="2">The sequence shown here is derived from an EMBL/GenBank/DDBJ whole genome shotgun (WGS) entry which is preliminary data.</text>
</comment>
<gene>
    <name evidence="2" type="ORF">V6R90_02840</name>
</gene>
<sequence>MGTWSVERDIDDRHDGLRRSVVGLAELALLGDGRVRWHEHGTMSWPGTSVPVSRTLYVEPRAQGWWVTFEDGRDFHPWEPGVQVDHPCGRDHYRGLLEPGSPAGGWTITWEVRGPAKDYTMVAAHRPLHG</sequence>
<dbReference type="InterPro" id="IPR045632">
    <property type="entry name" value="DUF6314"/>
</dbReference>
<dbReference type="RefSeq" id="WP_349803850.1">
    <property type="nucleotide sequence ID" value="NZ_JBEGDP010000002.1"/>
</dbReference>
<name>A0ABV1NUM1_9ACTN</name>
<feature type="domain" description="DUF6314" evidence="1">
    <location>
        <begin position="2"/>
        <end position="126"/>
    </location>
</feature>